<feature type="transmembrane region" description="Helical" evidence="5">
    <location>
        <begin position="325"/>
        <end position="347"/>
    </location>
</feature>
<keyword evidence="7" id="KW-1185">Reference proteome</keyword>
<dbReference type="Proteomes" id="UP000622797">
    <property type="component" value="Unassembled WGS sequence"/>
</dbReference>
<feature type="transmembrane region" description="Helical" evidence="5">
    <location>
        <begin position="486"/>
        <end position="506"/>
    </location>
</feature>
<evidence type="ECO:0000313" key="6">
    <source>
        <dbReference type="EMBL" id="KAF4968332.1"/>
    </source>
</evidence>
<evidence type="ECO:0008006" key="8">
    <source>
        <dbReference type="Google" id="ProtNLM"/>
    </source>
</evidence>
<comment type="subcellular location">
    <subcellularLocation>
        <location evidence="1">Membrane</location>
        <topology evidence="1">Multi-pass membrane protein</topology>
    </subcellularLocation>
</comment>
<reference evidence="6" key="1">
    <citation type="journal article" date="2020" name="BMC Genomics">
        <title>Correction to: Identification and distribution of gene clusters required for synthesis of sphingolipid metabolism inhibitors in diverse species of the filamentous fungus Fusarium.</title>
        <authorList>
            <person name="Kim H.S."/>
            <person name="Lohmar J.M."/>
            <person name="Busman M."/>
            <person name="Brown D.W."/>
            <person name="Naumann T.A."/>
            <person name="Divon H.H."/>
            <person name="Lysoe E."/>
            <person name="Uhlig S."/>
            <person name="Proctor R.H."/>
        </authorList>
    </citation>
    <scope>NUCLEOTIDE SEQUENCE</scope>
    <source>
        <strain evidence="6">NRRL 20472</strain>
    </source>
</reference>
<evidence type="ECO:0000256" key="5">
    <source>
        <dbReference type="SAM" id="Phobius"/>
    </source>
</evidence>
<evidence type="ECO:0000256" key="4">
    <source>
        <dbReference type="ARBA" id="ARBA00023136"/>
    </source>
</evidence>
<dbReference type="InterPro" id="IPR002293">
    <property type="entry name" value="AA/rel_permease1"/>
</dbReference>
<feature type="transmembrane region" description="Helical" evidence="5">
    <location>
        <begin position="131"/>
        <end position="150"/>
    </location>
</feature>
<dbReference type="InterPro" id="IPR050598">
    <property type="entry name" value="AminoAcid_Transporter"/>
</dbReference>
<feature type="transmembrane region" description="Helical" evidence="5">
    <location>
        <begin position="549"/>
        <end position="570"/>
    </location>
</feature>
<feature type="transmembrane region" description="Helical" evidence="5">
    <location>
        <begin position="518"/>
        <end position="537"/>
    </location>
</feature>
<evidence type="ECO:0000256" key="1">
    <source>
        <dbReference type="ARBA" id="ARBA00004141"/>
    </source>
</evidence>
<dbReference type="Pfam" id="PF13520">
    <property type="entry name" value="AA_permease_2"/>
    <property type="match status" value="1"/>
</dbReference>
<sequence length="724" mass="80730">MSSTRTEDLPDDLRNVGPWRKQEALVEPRHEVASHGALDTFDVFALIVNKMIGTGIYTTPAAVYLMTGSKTVTMGLFVVGFAYTIFSMVLYLDYAKMLPFKGGELVYVDEIASHVRPSSQASKLRKWKWRFFGDGLLVYIIYSIAFIFFFNSGTNALQLGQMILACITGKGGAPRAGTHHDLMRFIGIFFLSLICLLQYFSPRFGRSLNKTLAVAKVIMLLGILITAGLAVTERSSDADQAGKSSEKIIHAGNGIVCTNFTDTIGQASCMEWDKTYEVDPDDPVKGVSLAKALLAVLFSFQGWENATLVTGEIPGHKHHVLRNGFIIAVITVGCLYLAITAAFLSFVDGTDLVLEQELSGQTVVNATTNVDYVPMFNKNSVESKRAWSAMAGMSSFGSLNAIIYTFSRVKQAIGQADVLPWSRFWKQDDIVQREDDYPRNGNENVRGLFNKSPQGGLIIHWILSVVLIMATIGIDSTPEAASLPGYIQTYVHCAVLAFLGMGFFNLESRKEALWSDEKAIYVLVNLAILVDTVIPPYKATGGTSDHAVPGWAFLFILGLLVLIGTAYYILFFGAASRVYQHAAVDADHLPLLTEEELMRQQEAVRQEGIVPPQSWLNWMRWAGVQCEIRKNDTYDKKLERVYRFGRRWKVVCYPPGDVGYQESKAKQGRKQLDHSQTGGLSKFSLFLYWLFGGTRLNSRYSPVKACGEWWDDTKRKLRNLVHRE</sequence>
<dbReference type="PANTHER" id="PTHR11785">
    <property type="entry name" value="AMINO ACID TRANSPORTER"/>
    <property type="match status" value="1"/>
</dbReference>
<keyword evidence="3 5" id="KW-1133">Transmembrane helix</keyword>
<feature type="transmembrane region" description="Helical" evidence="5">
    <location>
        <begin position="456"/>
        <end position="474"/>
    </location>
</feature>
<evidence type="ECO:0000256" key="2">
    <source>
        <dbReference type="ARBA" id="ARBA00022692"/>
    </source>
</evidence>
<dbReference type="OrthoDB" id="5982228at2759"/>
<evidence type="ECO:0000313" key="7">
    <source>
        <dbReference type="Proteomes" id="UP000622797"/>
    </source>
</evidence>
<keyword evidence="4 5" id="KW-0472">Membrane</keyword>
<feature type="transmembrane region" description="Helical" evidence="5">
    <location>
        <begin position="386"/>
        <end position="406"/>
    </location>
</feature>
<proteinExistence type="predicted"/>
<feature type="transmembrane region" description="Helical" evidence="5">
    <location>
        <begin position="182"/>
        <end position="200"/>
    </location>
</feature>
<dbReference type="PANTHER" id="PTHR11785:SF382">
    <property type="entry name" value="LOW-AFFINITY METHIONINE PERMEASE"/>
    <property type="match status" value="1"/>
</dbReference>
<dbReference type="GO" id="GO:0016020">
    <property type="term" value="C:membrane"/>
    <property type="evidence" value="ECO:0007669"/>
    <property type="project" value="UniProtKB-SubCell"/>
</dbReference>
<dbReference type="GO" id="GO:0015179">
    <property type="term" value="F:L-amino acid transmembrane transporter activity"/>
    <property type="evidence" value="ECO:0007669"/>
    <property type="project" value="TreeGrafter"/>
</dbReference>
<accession>A0A8H4U297</accession>
<evidence type="ECO:0000256" key="3">
    <source>
        <dbReference type="ARBA" id="ARBA00022989"/>
    </source>
</evidence>
<dbReference type="EMBL" id="JABEXW010000202">
    <property type="protein sequence ID" value="KAF4968332.1"/>
    <property type="molecule type" value="Genomic_DNA"/>
</dbReference>
<comment type="caution">
    <text evidence="6">The sequence shown here is derived from an EMBL/GenBank/DDBJ whole genome shotgun (WGS) entry which is preliminary data.</text>
</comment>
<protein>
    <recommendedName>
        <fullName evidence="8">Amino acid transporter</fullName>
    </recommendedName>
</protein>
<dbReference type="AlphaFoldDB" id="A0A8H4U297"/>
<organism evidence="6 7">
    <name type="scientific">Fusarium sarcochroum</name>
    <dbReference type="NCBI Taxonomy" id="1208366"/>
    <lineage>
        <taxon>Eukaryota</taxon>
        <taxon>Fungi</taxon>
        <taxon>Dikarya</taxon>
        <taxon>Ascomycota</taxon>
        <taxon>Pezizomycotina</taxon>
        <taxon>Sordariomycetes</taxon>
        <taxon>Hypocreomycetidae</taxon>
        <taxon>Hypocreales</taxon>
        <taxon>Nectriaceae</taxon>
        <taxon>Fusarium</taxon>
        <taxon>Fusarium lateritium species complex</taxon>
    </lineage>
</organism>
<reference evidence="6" key="2">
    <citation type="submission" date="2020-05" db="EMBL/GenBank/DDBJ databases">
        <authorList>
            <person name="Kim H.-S."/>
            <person name="Proctor R.H."/>
            <person name="Brown D.W."/>
        </authorList>
    </citation>
    <scope>NUCLEOTIDE SEQUENCE</scope>
    <source>
        <strain evidence="6">NRRL 20472</strain>
    </source>
</reference>
<keyword evidence="2 5" id="KW-0812">Transmembrane</keyword>
<feature type="transmembrane region" description="Helical" evidence="5">
    <location>
        <begin position="212"/>
        <end position="231"/>
    </location>
</feature>
<name>A0A8H4U297_9HYPO</name>
<feature type="transmembrane region" description="Helical" evidence="5">
    <location>
        <begin position="72"/>
        <end position="92"/>
    </location>
</feature>
<gene>
    <name evidence="6" type="ORF">FSARC_4278</name>
</gene>
<dbReference type="Gene3D" id="1.20.1740.10">
    <property type="entry name" value="Amino acid/polyamine transporter I"/>
    <property type="match status" value="1"/>
</dbReference>